<sequence length="234" mass="26235">MKNKFSRNEANGSLTAEKKVTVVFVWEVRYLFMWSNEQVDRGRKGTQCANIVQHYGFTHLSAGDLLHAEIKSAIKTLFADQCFYTYSFGLYSFADPNSVVELGKLGNSIVKNLVGLDCIVNVVRALRMGSCFLDDGAAPLDSATPESRKLKTPKKKPQRDEWLQMIPGRMSFSGSTSVASLFTKQGKKGINQDAMIVWENYCSRRHNFCGVFDGHGPYGHMVARRVRDAPSFET</sequence>
<reference evidence="1 2" key="1">
    <citation type="submission" date="2023-12" db="EMBL/GenBank/DDBJ databases">
        <title>A high-quality genome assembly for Dillenia turbinata (Dilleniales).</title>
        <authorList>
            <person name="Chanderbali A."/>
        </authorList>
    </citation>
    <scope>NUCLEOTIDE SEQUENCE [LARGE SCALE GENOMIC DNA]</scope>
    <source>
        <strain evidence="1">LSX21</strain>
        <tissue evidence="1">Leaf</tissue>
    </source>
</reference>
<dbReference type="Proteomes" id="UP001370490">
    <property type="component" value="Unassembled WGS sequence"/>
</dbReference>
<gene>
    <name evidence="1" type="ORF">RJ641_021713</name>
</gene>
<comment type="caution">
    <text evidence="1">The sequence shown here is derived from an EMBL/GenBank/DDBJ whole genome shotgun (WGS) entry which is preliminary data.</text>
</comment>
<dbReference type="SUPFAM" id="SSF81606">
    <property type="entry name" value="PP2C-like"/>
    <property type="match status" value="1"/>
</dbReference>
<evidence type="ECO:0000313" key="2">
    <source>
        <dbReference type="Proteomes" id="UP001370490"/>
    </source>
</evidence>
<dbReference type="AlphaFoldDB" id="A0AAN8UPV7"/>
<dbReference type="Pfam" id="PF13207">
    <property type="entry name" value="AAA_17"/>
    <property type="match status" value="1"/>
</dbReference>
<accession>A0AAN8UPV7</accession>
<dbReference type="EMBL" id="JBAMMX010000026">
    <property type="protein sequence ID" value="KAK6914392.1"/>
    <property type="molecule type" value="Genomic_DNA"/>
</dbReference>
<evidence type="ECO:0000313" key="1">
    <source>
        <dbReference type="EMBL" id="KAK6914392.1"/>
    </source>
</evidence>
<keyword evidence="2" id="KW-1185">Reference proteome</keyword>
<dbReference type="Gene3D" id="3.60.40.10">
    <property type="entry name" value="PPM-type phosphatase domain"/>
    <property type="match status" value="1"/>
</dbReference>
<protein>
    <submittedName>
        <fullName evidence="1">Uncharacterized protein</fullName>
    </submittedName>
</protein>
<dbReference type="InterPro" id="IPR036457">
    <property type="entry name" value="PPM-type-like_dom_sf"/>
</dbReference>
<dbReference type="Gene3D" id="3.40.50.300">
    <property type="entry name" value="P-loop containing nucleotide triphosphate hydrolases"/>
    <property type="match status" value="1"/>
</dbReference>
<proteinExistence type="predicted"/>
<dbReference type="InterPro" id="IPR027417">
    <property type="entry name" value="P-loop_NTPase"/>
</dbReference>
<name>A0AAN8UPV7_9MAGN</name>
<organism evidence="1 2">
    <name type="scientific">Dillenia turbinata</name>
    <dbReference type="NCBI Taxonomy" id="194707"/>
    <lineage>
        <taxon>Eukaryota</taxon>
        <taxon>Viridiplantae</taxon>
        <taxon>Streptophyta</taxon>
        <taxon>Embryophyta</taxon>
        <taxon>Tracheophyta</taxon>
        <taxon>Spermatophyta</taxon>
        <taxon>Magnoliopsida</taxon>
        <taxon>eudicotyledons</taxon>
        <taxon>Gunneridae</taxon>
        <taxon>Pentapetalae</taxon>
        <taxon>Dilleniales</taxon>
        <taxon>Dilleniaceae</taxon>
        <taxon>Dillenia</taxon>
    </lineage>
</organism>